<proteinExistence type="predicted"/>
<reference evidence="2 3" key="1">
    <citation type="submission" date="2015-01" db="EMBL/GenBank/DDBJ databases">
        <title>The Genome Sequence of Rhinocladiella mackenzie CBS 650.93.</title>
        <authorList>
            <consortium name="The Broad Institute Genomics Platform"/>
            <person name="Cuomo C."/>
            <person name="de Hoog S."/>
            <person name="Gorbushina A."/>
            <person name="Stielow B."/>
            <person name="Teixiera M."/>
            <person name="Abouelleil A."/>
            <person name="Chapman S.B."/>
            <person name="Priest M."/>
            <person name="Young S.K."/>
            <person name="Wortman J."/>
            <person name="Nusbaum C."/>
            <person name="Birren B."/>
        </authorList>
    </citation>
    <scope>NUCLEOTIDE SEQUENCE [LARGE SCALE GENOMIC DNA]</scope>
    <source>
        <strain evidence="2 3">CBS 650.93</strain>
    </source>
</reference>
<protein>
    <submittedName>
        <fullName evidence="2">Uncharacterized protein</fullName>
    </submittedName>
</protein>
<dbReference type="AlphaFoldDB" id="A0A0D2J0G0"/>
<evidence type="ECO:0000313" key="2">
    <source>
        <dbReference type="EMBL" id="KIX09136.1"/>
    </source>
</evidence>
<dbReference type="OrthoDB" id="5415522at2759"/>
<dbReference type="Proteomes" id="UP000053617">
    <property type="component" value="Unassembled WGS sequence"/>
</dbReference>
<dbReference type="GeneID" id="25288285"/>
<feature type="compositionally biased region" description="Low complexity" evidence="1">
    <location>
        <begin position="33"/>
        <end position="42"/>
    </location>
</feature>
<accession>A0A0D2J0G0</accession>
<dbReference type="VEuPathDB" id="FungiDB:Z518_00214"/>
<feature type="compositionally biased region" description="Polar residues" evidence="1">
    <location>
        <begin position="1"/>
        <end position="32"/>
    </location>
</feature>
<name>A0A0D2J0G0_9EURO</name>
<gene>
    <name evidence="2" type="ORF">Z518_00214</name>
</gene>
<evidence type="ECO:0000256" key="1">
    <source>
        <dbReference type="SAM" id="MobiDB-lite"/>
    </source>
</evidence>
<keyword evidence="3" id="KW-1185">Reference proteome</keyword>
<sequence>MPGNSGSSYYPYTVTNGGTNSQGNSWDTRQQPSGSAYHYSNSNGSYYYSNANGSTYYNNGSGSSTYTTPNGNVTKK</sequence>
<dbReference type="HOGENOM" id="CLU_162857_0_1_1"/>
<dbReference type="RefSeq" id="XP_013276272.1">
    <property type="nucleotide sequence ID" value="XM_013420818.1"/>
</dbReference>
<evidence type="ECO:0000313" key="3">
    <source>
        <dbReference type="Proteomes" id="UP000053617"/>
    </source>
</evidence>
<dbReference type="EMBL" id="KN847475">
    <property type="protein sequence ID" value="KIX09136.1"/>
    <property type="molecule type" value="Genomic_DNA"/>
</dbReference>
<feature type="region of interest" description="Disordered" evidence="1">
    <location>
        <begin position="1"/>
        <end position="42"/>
    </location>
</feature>
<organism evidence="2 3">
    <name type="scientific">Rhinocladiella mackenziei CBS 650.93</name>
    <dbReference type="NCBI Taxonomy" id="1442369"/>
    <lineage>
        <taxon>Eukaryota</taxon>
        <taxon>Fungi</taxon>
        <taxon>Dikarya</taxon>
        <taxon>Ascomycota</taxon>
        <taxon>Pezizomycotina</taxon>
        <taxon>Eurotiomycetes</taxon>
        <taxon>Chaetothyriomycetidae</taxon>
        <taxon>Chaetothyriales</taxon>
        <taxon>Herpotrichiellaceae</taxon>
        <taxon>Rhinocladiella</taxon>
    </lineage>
</organism>